<reference evidence="8" key="3">
    <citation type="submission" date="2022-06" db="EMBL/GenBank/DDBJ databases">
        <title>Resources to Facilitate Use of the Altered Schaedler Flora (ASF) Mouse Model to Study Microbiome Function.</title>
        <authorList>
            <person name="Proctor A."/>
            <person name="Parvinroo S."/>
            <person name="Richie T."/>
            <person name="Jia X."/>
            <person name="Lee S.T.M."/>
            <person name="Karp P.D."/>
            <person name="Paley S."/>
            <person name="Kostic A.D."/>
            <person name="Pierre J.F."/>
            <person name="Wannemuehler M.J."/>
            <person name="Phillips G.J."/>
        </authorList>
    </citation>
    <scope>NUCLEOTIDE SEQUENCE</scope>
    <source>
        <strain evidence="8">ASF457</strain>
    </source>
</reference>
<organism evidence="8 9">
    <name type="scientific">Mucispirillum schaedleri ASF457</name>
    <dbReference type="NCBI Taxonomy" id="1379858"/>
    <lineage>
        <taxon>Bacteria</taxon>
        <taxon>Pseudomonadati</taxon>
        <taxon>Deferribacterota</taxon>
        <taxon>Deferribacteres</taxon>
        <taxon>Deferribacterales</taxon>
        <taxon>Mucispirillaceae</taxon>
        <taxon>Mucispirillum</taxon>
    </lineage>
</organism>
<dbReference type="AlphaFoldDB" id="V2QDG0"/>
<gene>
    <name evidence="8" type="ORF">N508_002039</name>
</gene>
<keyword evidence="4" id="KW-0479">Metal-binding</keyword>
<evidence type="ECO:0000256" key="1">
    <source>
        <dbReference type="ARBA" id="ARBA00004196"/>
    </source>
</evidence>
<accession>V2QDG0</accession>
<evidence type="ECO:0000256" key="3">
    <source>
        <dbReference type="ARBA" id="ARBA00022617"/>
    </source>
</evidence>
<dbReference type="InterPro" id="IPR029467">
    <property type="entry name" value="Cyt_c7-like"/>
</dbReference>
<dbReference type="Pfam" id="PF03264">
    <property type="entry name" value="Cytochrom_NNT"/>
    <property type="match status" value="1"/>
</dbReference>
<dbReference type="eggNOG" id="COG3005">
    <property type="taxonomic scope" value="Bacteria"/>
</dbReference>
<reference evidence="8" key="1">
    <citation type="journal article" date="2014" name="Genome Announc.">
        <title>Draft genome sequences of the altered schaedler flora, a defined bacterial community from gnotobiotic mice.</title>
        <authorList>
            <person name="Wannemuehler M.J."/>
            <person name="Overstreet A.M."/>
            <person name="Ward D.V."/>
            <person name="Phillips G.J."/>
        </authorList>
    </citation>
    <scope>NUCLEOTIDE SEQUENCE</scope>
    <source>
        <strain evidence="8">ASF457</strain>
    </source>
</reference>
<name>V2QDG0_9BACT</name>
<dbReference type="PANTHER" id="PTHR35038">
    <property type="entry name" value="DISSIMILATORY SULFITE REDUCTASE SIRA"/>
    <property type="match status" value="1"/>
</dbReference>
<evidence type="ECO:0000256" key="4">
    <source>
        <dbReference type="ARBA" id="ARBA00022723"/>
    </source>
</evidence>
<keyword evidence="3" id="KW-0349">Heme</keyword>
<evidence type="ECO:0000256" key="7">
    <source>
        <dbReference type="ARBA" id="ARBA00023004"/>
    </source>
</evidence>
<dbReference type="InterPro" id="IPR005126">
    <property type="entry name" value="NapC/NirT_cyt_c_N"/>
</dbReference>
<dbReference type="InterPro" id="IPR038266">
    <property type="entry name" value="NapC/NirT_cytc_sf"/>
</dbReference>
<evidence type="ECO:0000313" key="8">
    <source>
        <dbReference type="EMBL" id="USF24944.1"/>
    </source>
</evidence>
<dbReference type="Pfam" id="PF14522">
    <property type="entry name" value="Cytochrome_C7"/>
    <property type="match status" value="1"/>
</dbReference>
<proteinExistence type="predicted"/>
<dbReference type="CDD" id="cd08168">
    <property type="entry name" value="Cytochrom_C3"/>
    <property type="match status" value="1"/>
</dbReference>
<evidence type="ECO:0000256" key="5">
    <source>
        <dbReference type="ARBA" id="ARBA00022729"/>
    </source>
</evidence>
<dbReference type="KEGG" id="msch:N508_002039"/>
<dbReference type="SUPFAM" id="SSF48695">
    <property type="entry name" value="Multiheme cytochromes"/>
    <property type="match status" value="1"/>
</dbReference>
<evidence type="ECO:0000256" key="2">
    <source>
        <dbReference type="ARBA" id="ARBA00022448"/>
    </source>
</evidence>
<dbReference type="GO" id="GO:0030313">
    <property type="term" value="C:cell envelope"/>
    <property type="evidence" value="ECO:0007669"/>
    <property type="project" value="UniProtKB-SubCell"/>
</dbReference>
<sequence length="445" mass="49294">MKNLLEKLKAFFSGKNSADKSHAGGSAENNAGEKQPGRFKRLFLNIKAYAKRKPSAFIAIIIGIVFVLLFITYEALHLTSTPQFCGMCHVETETGAGAEYHTWKKNIHAAVDVGCIDCHGKPGFFGYMRAKMGGMYDLFSEIVHSKENKMAILTEGATNKEYAAKLVPNDWCLICHSDDENKRIRENTFMSFFGVKMRKVDAVKNPEFRELNGLRDIYNDEMPNISFSHDNHVNTLGLSCIECHMGVAHGGEFQNRTKMEDCFACHNAEREKNPEINAPENDACSTCHTTVAAMHEGTLLLEEGQEPTPPSMMVDQGVYGAENCSTCHMGGAFDLPTAATCGPTCHGDMDYGFMYDDIRAQFDAVKAPLDKLNMQLYAVVDKMTKEQHAKFNEFKNYYEILANDNSKGIHNDSIYVKAAEKAAAVGNELASSLGIPVAAPEENQE</sequence>
<dbReference type="GO" id="GO:0046872">
    <property type="term" value="F:metal ion binding"/>
    <property type="evidence" value="ECO:0007669"/>
    <property type="project" value="UniProtKB-KW"/>
</dbReference>
<keyword evidence="9" id="KW-1185">Reference proteome</keyword>
<keyword evidence="2" id="KW-0813">Transport</keyword>
<dbReference type="EMBL" id="CP097562">
    <property type="protein sequence ID" value="USF24944.1"/>
    <property type="molecule type" value="Genomic_DNA"/>
</dbReference>
<dbReference type="Proteomes" id="UP000017429">
    <property type="component" value="Chromosome"/>
</dbReference>
<dbReference type="Gene3D" id="1.10.3820.10">
    <property type="entry name" value="Di-heme elbow motif domain"/>
    <property type="match status" value="1"/>
</dbReference>
<dbReference type="InterPro" id="IPR051829">
    <property type="entry name" value="Multiheme_Cytochr_ET"/>
</dbReference>
<dbReference type="RefSeq" id="WP_023276582.1">
    <property type="nucleotide sequence ID" value="NZ_CP097562.1"/>
</dbReference>
<evidence type="ECO:0000256" key="6">
    <source>
        <dbReference type="ARBA" id="ARBA00022982"/>
    </source>
</evidence>
<dbReference type="OrthoDB" id="9791652at2"/>
<reference evidence="8" key="2">
    <citation type="submission" date="2022-05" db="EMBL/GenBank/DDBJ databases">
        <authorList>
            <person name="Proctor A.L."/>
            <person name="Phillips G.J."/>
            <person name="Wannemuehler M.J."/>
        </authorList>
    </citation>
    <scope>NUCLEOTIDE SEQUENCE</scope>
    <source>
        <strain evidence="8">ASF457</strain>
    </source>
</reference>
<protein>
    <submittedName>
        <fullName evidence="8">Uncharacterized protein</fullName>
    </submittedName>
</protein>
<keyword evidence="7" id="KW-0408">Iron</keyword>
<dbReference type="InterPro" id="IPR036280">
    <property type="entry name" value="Multihaem_cyt_sf"/>
</dbReference>
<evidence type="ECO:0000313" key="9">
    <source>
        <dbReference type="Proteomes" id="UP000017429"/>
    </source>
</evidence>
<dbReference type="Gene3D" id="1.10.1130.10">
    <property type="entry name" value="Flavocytochrome C3, Chain A"/>
    <property type="match status" value="1"/>
</dbReference>
<keyword evidence="5" id="KW-0732">Signal</keyword>
<comment type="subcellular location">
    <subcellularLocation>
        <location evidence="1">Cell envelope</location>
    </subcellularLocation>
</comment>
<keyword evidence="6" id="KW-0249">Electron transport</keyword>